<evidence type="ECO:0000313" key="2">
    <source>
        <dbReference type="WBParaSite" id="ACAC_0000956901-mRNA-1"/>
    </source>
</evidence>
<accession>A0A0K0DF55</accession>
<reference evidence="2" key="2">
    <citation type="submission" date="2017-02" db="UniProtKB">
        <authorList>
            <consortium name="WormBaseParasite"/>
        </authorList>
    </citation>
    <scope>IDENTIFICATION</scope>
</reference>
<protein>
    <submittedName>
        <fullName evidence="2">Uncharacterized protein</fullName>
    </submittedName>
</protein>
<dbReference type="AlphaFoldDB" id="A0A0K0DF55"/>
<dbReference type="WBParaSite" id="ACAC_0000956901-mRNA-1">
    <property type="protein sequence ID" value="ACAC_0000956901-mRNA-1"/>
    <property type="gene ID" value="ACAC_0000956901"/>
</dbReference>
<evidence type="ECO:0000313" key="1">
    <source>
        <dbReference type="Proteomes" id="UP000035642"/>
    </source>
</evidence>
<proteinExistence type="predicted"/>
<name>A0A0K0DF55_ANGCA</name>
<reference evidence="1" key="1">
    <citation type="submission" date="2012-09" db="EMBL/GenBank/DDBJ databases">
        <authorList>
            <person name="Martin A.A."/>
        </authorList>
    </citation>
    <scope>NUCLEOTIDE SEQUENCE</scope>
</reference>
<dbReference type="Proteomes" id="UP000035642">
    <property type="component" value="Unassembled WGS sequence"/>
</dbReference>
<sequence length="204" mass="22164">MLGKAIDELPDDFMNKTLHDDEGSTNEQMPIELEFEVTPHQTSTISGVINTAHTSLEENQTFLTTDNKENAKNETAGLEISSSLVFLYTPKANVLQNSDDIIVEGSELTSDDTSTFSSSDVPNLHYNSPSLLYGVSSKTAHTLHSLFDTPTTILSATTPLESVQISTTASFTLEAKDAQPRHYRTTNCSSGSACYKDDDCGEVS</sequence>
<keyword evidence="1" id="KW-1185">Reference proteome</keyword>
<organism evidence="1 2">
    <name type="scientific">Angiostrongylus cantonensis</name>
    <name type="common">Rat lungworm</name>
    <dbReference type="NCBI Taxonomy" id="6313"/>
    <lineage>
        <taxon>Eukaryota</taxon>
        <taxon>Metazoa</taxon>
        <taxon>Ecdysozoa</taxon>
        <taxon>Nematoda</taxon>
        <taxon>Chromadorea</taxon>
        <taxon>Rhabditida</taxon>
        <taxon>Rhabditina</taxon>
        <taxon>Rhabditomorpha</taxon>
        <taxon>Strongyloidea</taxon>
        <taxon>Metastrongylidae</taxon>
        <taxon>Angiostrongylus</taxon>
    </lineage>
</organism>